<name>A0A0B2PKA0_GLYSO</name>
<reference evidence="2" key="1">
    <citation type="submission" date="2014-07" db="EMBL/GenBank/DDBJ databases">
        <title>Identification of a novel salt tolerance gene in wild soybean by whole-genome sequencing.</title>
        <authorList>
            <person name="Lam H.-M."/>
            <person name="Qi X."/>
            <person name="Li M.-W."/>
            <person name="Liu X."/>
            <person name="Xie M."/>
            <person name="Ni M."/>
            <person name="Xu X."/>
        </authorList>
    </citation>
    <scope>NUCLEOTIDE SEQUENCE [LARGE SCALE GENOMIC DNA]</scope>
    <source>
        <tissue evidence="2">Root</tissue>
    </source>
</reference>
<dbReference type="EMBL" id="KN666311">
    <property type="protein sequence ID" value="KHN08012.1"/>
    <property type="molecule type" value="Genomic_DNA"/>
</dbReference>
<keyword evidence="4" id="KW-1185">Reference proteome</keyword>
<dbReference type="AlphaFoldDB" id="A0A0B2PKA0"/>
<feature type="region of interest" description="Disordered" evidence="1">
    <location>
        <begin position="17"/>
        <end position="42"/>
    </location>
</feature>
<dbReference type="EMBL" id="QZWG01000009">
    <property type="protein sequence ID" value="RZB94385.1"/>
    <property type="molecule type" value="Genomic_DNA"/>
</dbReference>
<dbReference type="Proteomes" id="UP000053555">
    <property type="component" value="Unassembled WGS sequence"/>
</dbReference>
<reference evidence="3 4" key="2">
    <citation type="submission" date="2018-09" db="EMBL/GenBank/DDBJ databases">
        <title>A high-quality reference genome of wild soybean provides a powerful tool to mine soybean genomes.</title>
        <authorList>
            <person name="Xie M."/>
            <person name="Chung C.Y.L."/>
            <person name="Li M.-W."/>
            <person name="Wong F.-L."/>
            <person name="Chan T.-F."/>
            <person name="Lam H.-M."/>
        </authorList>
    </citation>
    <scope>NUCLEOTIDE SEQUENCE [LARGE SCALE GENOMIC DNA]</scope>
    <source>
        <strain evidence="4">cv. W05</strain>
        <tissue evidence="3">Hypocotyl of etiolated seedlings</tissue>
    </source>
</reference>
<evidence type="ECO:0000313" key="4">
    <source>
        <dbReference type="Proteomes" id="UP000289340"/>
    </source>
</evidence>
<evidence type="ECO:0000313" key="2">
    <source>
        <dbReference type="EMBL" id="KHN08012.1"/>
    </source>
</evidence>
<gene>
    <name evidence="3" type="ORF">D0Y65_025555</name>
    <name evidence="2" type="ORF">glysoja_048757</name>
</gene>
<protein>
    <submittedName>
        <fullName evidence="2">Uncharacterized protein</fullName>
    </submittedName>
</protein>
<evidence type="ECO:0000256" key="1">
    <source>
        <dbReference type="SAM" id="MobiDB-lite"/>
    </source>
</evidence>
<organism evidence="2">
    <name type="scientific">Glycine soja</name>
    <name type="common">Wild soybean</name>
    <dbReference type="NCBI Taxonomy" id="3848"/>
    <lineage>
        <taxon>Eukaryota</taxon>
        <taxon>Viridiplantae</taxon>
        <taxon>Streptophyta</taxon>
        <taxon>Embryophyta</taxon>
        <taxon>Tracheophyta</taxon>
        <taxon>Spermatophyta</taxon>
        <taxon>Magnoliopsida</taxon>
        <taxon>eudicotyledons</taxon>
        <taxon>Gunneridae</taxon>
        <taxon>Pentapetalae</taxon>
        <taxon>rosids</taxon>
        <taxon>fabids</taxon>
        <taxon>Fabales</taxon>
        <taxon>Fabaceae</taxon>
        <taxon>Papilionoideae</taxon>
        <taxon>50 kb inversion clade</taxon>
        <taxon>NPAAA clade</taxon>
        <taxon>indigoferoid/millettioid clade</taxon>
        <taxon>Phaseoleae</taxon>
        <taxon>Glycine</taxon>
        <taxon>Glycine subgen. Soja</taxon>
    </lineage>
</organism>
<dbReference type="Proteomes" id="UP000289340">
    <property type="component" value="Chromosome 9"/>
</dbReference>
<evidence type="ECO:0000313" key="3">
    <source>
        <dbReference type="EMBL" id="RZB94385.1"/>
    </source>
</evidence>
<accession>A0A0B2PKA0</accession>
<sequence length="90" mass="9811">MSVPVSVSVSGSGLLSFPSIQRPHSNPPPKHAVLPSTSREPDTDTKYLCLLSPFQIIASQELPYQTFPFRGLGHRLTGQHRTVVGWIAST</sequence>
<proteinExistence type="predicted"/>